<keyword evidence="1" id="KW-0175">Coiled coil</keyword>
<dbReference type="AlphaFoldDB" id="A0A0Q3JXZ2"/>
<reference evidence="3" key="2">
    <citation type="submission" date="2017-06" db="EMBL/GenBank/DDBJ databases">
        <title>WGS assembly of Brachypodium distachyon.</title>
        <authorList>
            <consortium name="The International Brachypodium Initiative"/>
            <person name="Lucas S."/>
            <person name="Harmon-Smith M."/>
            <person name="Lail K."/>
            <person name="Tice H."/>
            <person name="Grimwood J."/>
            <person name="Bruce D."/>
            <person name="Barry K."/>
            <person name="Shu S."/>
            <person name="Lindquist E."/>
            <person name="Wang M."/>
            <person name="Pitluck S."/>
            <person name="Vogel J.P."/>
            <person name="Garvin D.F."/>
            <person name="Mockler T.C."/>
            <person name="Schmutz J."/>
            <person name="Rokhsar D."/>
            <person name="Bevan M.W."/>
        </authorList>
    </citation>
    <scope>NUCLEOTIDE SEQUENCE</scope>
    <source>
        <strain evidence="3">Bd21</strain>
    </source>
</reference>
<dbReference type="InParanoid" id="A0A0Q3JXZ2"/>
<protein>
    <submittedName>
        <fullName evidence="3 4">Uncharacterized protein</fullName>
    </submittedName>
</protein>
<keyword evidence="2" id="KW-0812">Transmembrane</keyword>
<dbReference type="Proteomes" id="UP000008810">
    <property type="component" value="Chromosome 1"/>
</dbReference>
<evidence type="ECO:0000256" key="2">
    <source>
        <dbReference type="SAM" id="Phobius"/>
    </source>
</evidence>
<reference evidence="3 4" key="1">
    <citation type="journal article" date="2010" name="Nature">
        <title>Genome sequencing and analysis of the model grass Brachypodium distachyon.</title>
        <authorList>
            <consortium name="International Brachypodium Initiative"/>
        </authorList>
    </citation>
    <scope>NUCLEOTIDE SEQUENCE [LARGE SCALE GENOMIC DNA]</scope>
    <source>
        <strain evidence="3 4">Bd21</strain>
    </source>
</reference>
<keyword evidence="2" id="KW-0472">Membrane</keyword>
<accession>A0A0Q3JXZ2</accession>
<evidence type="ECO:0000313" key="5">
    <source>
        <dbReference type="Proteomes" id="UP000008810"/>
    </source>
</evidence>
<name>A0A0Q3JXZ2_BRADI</name>
<dbReference type="EnsemblPlants" id="KQK22275">
    <property type="protein sequence ID" value="KQK22275"/>
    <property type="gene ID" value="BRADI_1g66205v3"/>
</dbReference>
<sequence>MPGRSGITDDEAESMFSWLHDDGCSSASVQDVDLEDVMESTGCFGRKKAMAEHSRQEAERLKLEFELAFQDMVITDLEDDLEAEKRKKEKLELEMQEMKKIAVISVLVAFVASVVWLMYPEM</sequence>
<dbReference type="EMBL" id="CM000880">
    <property type="protein sequence ID" value="KQK22275.1"/>
    <property type="molecule type" value="Genomic_DNA"/>
</dbReference>
<reference evidence="4" key="3">
    <citation type="submission" date="2018-08" db="UniProtKB">
        <authorList>
            <consortium name="EnsemblPlants"/>
        </authorList>
    </citation>
    <scope>IDENTIFICATION</scope>
    <source>
        <strain evidence="4">cv. Bd21</strain>
    </source>
</reference>
<gene>
    <name evidence="3" type="ORF">BRADI_1g66205v3</name>
</gene>
<feature type="coiled-coil region" evidence="1">
    <location>
        <begin position="74"/>
        <end position="101"/>
    </location>
</feature>
<proteinExistence type="predicted"/>
<evidence type="ECO:0000256" key="1">
    <source>
        <dbReference type="SAM" id="Coils"/>
    </source>
</evidence>
<keyword evidence="5" id="KW-1185">Reference proteome</keyword>
<evidence type="ECO:0000313" key="3">
    <source>
        <dbReference type="EMBL" id="KQK22275.1"/>
    </source>
</evidence>
<keyword evidence="2" id="KW-1133">Transmembrane helix</keyword>
<evidence type="ECO:0000313" key="4">
    <source>
        <dbReference type="EnsemblPlants" id="KQK22275"/>
    </source>
</evidence>
<organism evidence="3">
    <name type="scientific">Brachypodium distachyon</name>
    <name type="common">Purple false brome</name>
    <name type="synonym">Trachynia distachya</name>
    <dbReference type="NCBI Taxonomy" id="15368"/>
    <lineage>
        <taxon>Eukaryota</taxon>
        <taxon>Viridiplantae</taxon>
        <taxon>Streptophyta</taxon>
        <taxon>Embryophyta</taxon>
        <taxon>Tracheophyta</taxon>
        <taxon>Spermatophyta</taxon>
        <taxon>Magnoliopsida</taxon>
        <taxon>Liliopsida</taxon>
        <taxon>Poales</taxon>
        <taxon>Poaceae</taxon>
        <taxon>BOP clade</taxon>
        <taxon>Pooideae</taxon>
        <taxon>Stipodae</taxon>
        <taxon>Brachypodieae</taxon>
        <taxon>Brachypodium</taxon>
    </lineage>
</organism>
<dbReference type="Gramene" id="KQK22275">
    <property type="protein sequence ID" value="KQK22275"/>
    <property type="gene ID" value="BRADI_1g66205v3"/>
</dbReference>
<feature type="transmembrane region" description="Helical" evidence="2">
    <location>
        <begin position="101"/>
        <end position="119"/>
    </location>
</feature>